<accession>A0AAV7SE60</accession>
<sequence>MFDPRSPAILRTASARSESYRRQFRVFLDARGVVIKPANSISGKHGNVDHLIPLTVTVSYMHLANIKEMLMHGNDIYDEDTAVWKKDLEDESKTYKKDFEELHGQWRKWRGINITVTLDEYKSPKTIPPFFFFFFFTGDVDENVTREYRNFYTIQSTILSSPTYFKAICDTVKTMLWNRANGALLQTLAPTFFLDNFMPGVKTQPTPFHVE</sequence>
<organism evidence="1 2">
    <name type="scientific">Pleurodeles waltl</name>
    <name type="common">Iberian ribbed newt</name>
    <dbReference type="NCBI Taxonomy" id="8319"/>
    <lineage>
        <taxon>Eukaryota</taxon>
        <taxon>Metazoa</taxon>
        <taxon>Chordata</taxon>
        <taxon>Craniata</taxon>
        <taxon>Vertebrata</taxon>
        <taxon>Euteleostomi</taxon>
        <taxon>Amphibia</taxon>
        <taxon>Batrachia</taxon>
        <taxon>Caudata</taxon>
        <taxon>Salamandroidea</taxon>
        <taxon>Salamandridae</taxon>
        <taxon>Pleurodelinae</taxon>
        <taxon>Pleurodeles</taxon>
    </lineage>
</organism>
<dbReference type="AlphaFoldDB" id="A0AAV7SE60"/>
<protein>
    <submittedName>
        <fullName evidence="1">Uncharacterized protein</fullName>
    </submittedName>
</protein>
<proteinExistence type="predicted"/>
<name>A0AAV7SE60_PLEWA</name>
<evidence type="ECO:0000313" key="2">
    <source>
        <dbReference type="Proteomes" id="UP001066276"/>
    </source>
</evidence>
<reference evidence="1" key="1">
    <citation type="journal article" date="2022" name="bioRxiv">
        <title>Sequencing and chromosome-scale assembly of the giantPleurodeles waltlgenome.</title>
        <authorList>
            <person name="Brown T."/>
            <person name="Elewa A."/>
            <person name="Iarovenko S."/>
            <person name="Subramanian E."/>
            <person name="Araus A.J."/>
            <person name="Petzold A."/>
            <person name="Susuki M."/>
            <person name="Suzuki K.-i.T."/>
            <person name="Hayashi T."/>
            <person name="Toyoda A."/>
            <person name="Oliveira C."/>
            <person name="Osipova E."/>
            <person name="Leigh N.D."/>
            <person name="Simon A."/>
            <person name="Yun M.H."/>
        </authorList>
    </citation>
    <scope>NUCLEOTIDE SEQUENCE</scope>
    <source>
        <strain evidence="1">20211129_DDA</strain>
        <tissue evidence="1">Liver</tissue>
    </source>
</reference>
<dbReference type="Proteomes" id="UP001066276">
    <property type="component" value="Chromosome 4_2"/>
</dbReference>
<evidence type="ECO:0000313" key="1">
    <source>
        <dbReference type="EMBL" id="KAJ1162337.1"/>
    </source>
</evidence>
<comment type="caution">
    <text evidence="1">The sequence shown here is derived from an EMBL/GenBank/DDBJ whole genome shotgun (WGS) entry which is preliminary data.</text>
</comment>
<dbReference type="EMBL" id="JANPWB010000008">
    <property type="protein sequence ID" value="KAJ1162337.1"/>
    <property type="molecule type" value="Genomic_DNA"/>
</dbReference>
<keyword evidence="2" id="KW-1185">Reference proteome</keyword>
<gene>
    <name evidence="1" type="ORF">NDU88_002805</name>
</gene>